<evidence type="ECO:0000256" key="1">
    <source>
        <dbReference type="ARBA" id="ARBA00004613"/>
    </source>
</evidence>
<protein>
    <submittedName>
        <fullName evidence="9">SSI family serine proteinase inhibitor</fullName>
    </submittedName>
</protein>
<dbReference type="Gene3D" id="3.30.350.10">
    <property type="entry name" value="Subtilisin inhibitor-like"/>
    <property type="match status" value="1"/>
</dbReference>
<dbReference type="EMBL" id="JBHUKR010000015">
    <property type="protein sequence ID" value="MFD2420007.1"/>
    <property type="molecule type" value="Genomic_DNA"/>
</dbReference>
<accession>A0ABW5G1Q2</accession>
<dbReference type="InterPro" id="IPR023549">
    <property type="entry name" value="Subtilisin_inhibitor"/>
</dbReference>
<comment type="subcellular location">
    <subcellularLocation>
        <location evidence="1">Secreted</location>
    </subcellularLocation>
</comment>
<dbReference type="Proteomes" id="UP001597417">
    <property type="component" value="Unassembled WGS sequence"/>
</dbReference>
<reference evidence="10" key="1">
    <citation type="journal article" date="2019" name="Int. J. Syst. Evol. Microbiol.">
        <title>The Global Catalogue of Microorganisms (GCM) 10K type strain sequencing project: providing services to taxonomists for standard genome sequencing and annotation.</title>
        <authorList>
            <consortium name="The Broad Institute Genomics Platform"/>
            <consortium name="The Broad Institute Genome Sequencing Center for Infectious Disease"/>
            <person name="Wu L."/>
            <person name="Ma J."/>
        </authorList>
    </citation>
    <scope>NUCLEOTIDE SEQUENCE [LARGE SCALE GENOMIC DNA]</scope>
    <source>
        <strain evidence="10">CGMCC 4.7645</strain>
    </source>
</reference>
<evidence type="ECO:0000256" key="7">
    <source>
        <dbReference type="SAM" id="SignalP"/>
    </source>
</evidence>
<gene>
    <name evidence="9" type="ORF">ACFSXZ_27130</name>
</gene>
<evidence type="ECO:0000259" key="8">
    <source>
        <dbReference type="Pfam" id="PF00720"/>
    </source>
</evidence>
<dbReference type="SUPFAM" id="SSF55399">
    <property type="entry name" value="Subtilisin inhibitor"/>
    <property type="match status" value="1"/>
</dbReference>
<dbReference type="RefSeq" id="WP_378268027.1">
    <property type="nucleotide sequence ID" value="NZ_JBHUKR010000015.1"/>
</dbReference>
<proteinExistence type="inferred from homology"/>
<feature type="domain" description="Subtilisin inhibitor" evidence="8">
    <location>
        <begin position="28"/>
        <end position="109"/>
    </location>
</feature>
<keyword evidence="4" id="KW-0646">Protease inhibitor</keyword>
<evidence type="ECO:0000256" key="5">
    <source>
        <dbReference type="ARBA" id="ARBA00022900"/>
    </source>
</evidence>
<evidence type="ECO:0000256" key="4">
    <source>
        <dbReference type="ARBA" id="ARBA00022690"/>
    </source>
</evidence>
<evidence type="ECO:0000256" key="6">
    <source>
        <dbReference type="ARBA" id="ARBA00023157"/>
    </source>
</evidence>
<keyword evidence="6" id="KW-1015">Disulfide bond</keyword>
<keyword evidence="5" id="KW-0722">Serine protease inhibitor</keyword>
<dbReference type="InterPro" id="IPR036819">
    <property type="entry name" value="Subtilisin_inhibitor-like_sf"/>
</dbReference>
<sequence>MPLPTLIPAALSALALSMGPAATPGCELTLTVQTEFGAPVSATVTCDPVSGTHPDPTMVCDVLSKADGDFLKIPRGEAMFCPANYAPVTVTAKGDWHGKPVEFTHTYPNQCSANVSMGKIFSF</sequence>
<feature type="signal peptide" evidence="7">
    <location>
        <begin position="1"/>
        <end position="21"/>
    </location>
</feature>
<organism evidence="9 10">
    <name type="scientific">Amycolatopsis pigmentata</name>
    <dbReference type="NCBI Taxonomy" id="450801"/>
    <lineage>
        <taxon>Bacteria</taxon>
        <taxon>Bacillati</taxon>
        <taxon>Actinomycetota</taxon>
        <taxon>Actinomycetes</taxon>
        <taxon>Pseudonocardiales</taxon>
        <taxon>Pseudonocardiaceae</taxon>
        <taxon>Amycolatopsis</taxon>
    </lineage>
</organism>
<name>A0ABW5G1Q2_9PSEU</name>
<evidence type="ECO:0000256" key="3">
    <source>
        <dbReference type="ARBA" id="ARBA00022525"/>
    </source>
</evidence>
<keyword evidence="7" id="KW-0732">Signal</keyword>
<comment type="caution">
    <text evidence="9">The sequence shown here is derived from an EMBL/GenBank/DDBJ whole genome shotgun (WGS) entry which is preliminary data.</text>
</comment>
<evidence type="ECO:0000256" key="2">
    <source>
        <dbReference type="ARBA" id="ARBA00010472"/>
    </source>
</evidence>
<keyword evidence="10" id="KW-1185">Reference proteome</keyword>
<comment type="similarity">
    <text evidence="2">Belongs to the protease inhibitor I16 (SSI) family.</text>
</comment>
<keyword evidence="3" id="KW-0964">Secreted</keyword>
<evidence type="ECO:0000313" key="9">
    <source>
        <dbReference type="EMBL" id="MFD2420007.1"/>
    </source>
</evidence>
<feature type="chain" id="PRO_5046794162" evidence="7">
    <location>
        <begin position="22"/>
        <end position="123"/>
    </location>
</feature>
<dbReference type="Pfam" id="PF00720">
    <property type="entry name" value="SSI"/>
    <property type="match status" value="1"/>
</dbReference>
<evidence type="ECO:0000313" key="10">
    <source>
        <dbReference type="Proteomes" id="UP001597417"/>
    </source>
</evidence>